<evidence type="ECO:0000313" key="2">
    <source>
        <dbReference type="Proteomes" id="UP000694892"/>
    </source>
</evidence>
<accession>A0A974DT11</accession>
<proteinExistence type="predicted"/>
<reference evidence="2" key="1">
    <citation type="journal article" date="2016" name="Nature">
        <title>Genome evolution in the allotetraploid frog Xenopus laevis.</title>
        <authorList>
            <person name="Session A.M."/>
            <person name="Uno Y."/>
            <person name="Kwon T."/>
            <person name="Chapman J.A."/>
            <person name="Toyoda A."/>
            <person name="Takahashi S."/>
            <person name="Fukui A."/>
            <person name="Hikosaka A."/>
            <person name="Suzuki A."/>
            <person name="Kondo M."/>
            <person name="van Heeringen S.J."/>
            <person name="Quigley I."/>
            <person name="Heinz S."/>
            <person name="Ogino H."/>
            <person name="Ochi H."/>
            <person name="Hellsten U."/>
            <person name="Lyons J.B."/>
            <person name="Simakov O."/>
            <person name="Putnam N."/>
            <person name="Stites J."/>
            <person name="Kuroki Y."/>
            <person name="Tanaka T."/>
            <person name="Michiue T."/>
            <person name="Watanabe M."/>
            <person name="Bogdanovic O."/>
            <person name="Lister R."/>
            <person name="Georgiou G."/>
            <person name="Paranjpe S.S."/>
            <person name="van Kruijsbergen I."/>
            <person name="Shu S."/>
            <person name="Carlson J."/>
            <person name="Kinoshita T."/>
            <person name="Ohta Y."/>
            <person name="Mawaribuchi S."/>
            <person name="Jenkins J."/>
            <person name="Grimwood J."/>
            <person name="Schmutz J."/>
            <person name="Mitros T."/>
            <person name="Mozaffari S.V."/>
            <person name="Suzuki Y."/>
            <person name="Haramoto Y."/>
            <person name="Yamamoto T.S."/>
            <person name="Takagi C."/>
            <person name="Heald R."/>
            <person name="Miller K."/>
            <person name="Haudenschild C."/>
            <person name="Kitzman J."/>
            <person name="Nakayama T."/>
            <person name="Izutsu Y."/>
            <person name="Robert J."/>
            <person name="Fortriede J."/>
            <person name="Burns K."/>
            <person name="Lotay V."/>
            <person name="Karimi K."/>
            <person name="Yasuoka Y."/>
            <person name="Dichmann D.S."/>
            <person name="Flajnik M.F."/>
            <person name="Houston D.W."/>
            <person name="Shendure J."/>
            <person name="DuPasquier L."/>
            <person name="Vize P.D."/>
            <person name="Zorn A.M."/>
            <person name="Ito M."/>
            <person name="Marcotte E.M."/>
            <person name="Wallingford J.B."/>
            <person name="Ito Y."/>
            <person name="Asashima M."/>
            <person name="Ueno N."/>
            <person name="Matsuda Y."/>
            <person name="Veenstra G.J."/>
            <person name="Fujiyama A."/>
            <person name="Harland R.M."/>
            <person name="Taira M."/>
            <person name="Rokhsar D.S."/>
        </authorList>
    </citation>
    <scope>NUCLEOTIDE SEQUENCE [LARGE SCALE GENOMIC DNA]</scope>
    <source>
        <strain evidence="2">J</strain>
    </source>
</reference>
<protein>
    <submittedName>
        <fullName evidence="1">Uncharacterized protein</fullName>
    </submittedName>
</protein>
<organism evidence="1 2">
    <name type="scientific">Xenopus laevis</name>
    <name type="common">African clawed frog</name>
    <dbReference type="NCBI Taxonomy" id="8355"/>
    <lineage>
        <taxon>Eukaryota</taxon>
        <taxon>Metazoa</taxon>
        <taxon>Chordata</taxon>
        <taxon>Craniata</taxon>
        <taxon>Vertebrata</taxon>
        <taxon>Euteleostomi</taxon>
        <taxon>Amphibia</taxon>
        <taxon>Batrachia</taxon>
        <taxon>Anura</taxon>
        <taxon>Pipoidea</taxon>
        <taxon>Pipidae</taxon>
        <taxon>Xenopodinae</taxon>
        <taxon>Xenopus</taxon>
        <taxon>Xenopus</taxon>
    </lineage>
</organism>
<sequence>MGLEWDTLRCAILDTLDMENNYTNDPDRSTVYERYVTPCLMIRLFGRGDVSAVHVDKHRSAPDRLWMSTDRSTTAFNVETTLTQTQRGE</sequence>
<gene>
    <name evidence="1" type="ORF">XELAEV_18009592mg</name>
</gene>
<evidence type="ECO:0000313" key="1">
    <source>
        <dbReference type="EMBL" id="OCT97372.1"/>
    </source>
</evidence>
<name>A0A974DT11_XENLA</name>
<dbReference type="Proteomes" id="UP000694892">
    <property type="component" value="Chromosome 1S"/>
</dbReference>
<dbReference type="AlphaFoldDB" id="A0A974DT11"/>
<dbReference type="EMBL" id="CM004467">
    <property type="protein sequence ID" value="OCT97372.1"/>
    <property type="molecule type" value="Genomic_DNA"/>
</dbReference>